<dbReference type="Gene3D" id="1.10.510.10">
    <property type="entry name" value="Transferase(Phosphotransferase) domain 1"/>
    <property type="match status" value="1"/>
</dbReference>
<dbReference type="GO" id="GO:0004672">
    <property type="term" value="F:protein kinase activity"/>
    <property type="evidence" value="ECO:0007669"/>
    <property type="project" value="InterPro"/>
</dbReference>
<keyword evidence="3" id="KW-0418">Kinase</keyword>
<dbReference type="Pfam" id="PF00069">
    <property type="entry name" value="Pkinase"/>
    <property type="match status" value="1"/>
</dbReference>
<dbReference type="InterPro" id="IPR036047">
    <property type="entry name" value="F-box-like_dom_sf"/>
</dbReference>
<evidence type="ECO:0000259" key="6">
    <source>
        <dbReference type="PROSITE" id="PS50181"/>
    </source>
</evidence>
<keyword evidence="1" id="KW-0808">Transferase</keyword>
<dbReference type="InterPro" id="IPR011009">
    <property type="entry name" value="Kinase-like_dom_sf"/>
</dbReference>
<evidence type="ECO:0000256" key="4">
    <source>
        <dbReference type="ARBA" id="ARBA00022840"/>
    </source>
</evidence>
<name>A0AAD4CPZ4_ASPNN</name>
<dbReference type="InterPro" id="IPR050339">
    <property type="entry name" value="CC_SR_Kinase"/>
</dbReference>
<protein>
    <recommendedName>
        <fullName evidence="9">Protein kinase domain-containing protein</fullName>
    </recommendedName>
</protein>
<dbReference type="GO" id="GO:0005737">
    <property type="term" value="C:cytoplasm"/>
    <property type="evidence" value="ECO:0007669"/>
    <property type="project" value="TreeGrafter"/>
</dbReference>
<dbReference type="PROSITE" id="PS50011">
    <property type="entry name" value="PROTEIN_KINASE_DOM"/>
    <property type="match status" value="1"/>
</dbReference>
<evidence type="ECO:0000259" key="5">
    <source>
        <dbReference type="PROSITE" id="PS50011"/>
    </source>
</evidence>
<reference evidence="7" key="1">
    <citation type="journal article" date="2019" name="Beilstein J. Org. Chem.">
        <title>Nanangenines: drimane sesquiterpenoids as the dominant metabolite cohort of a novel Australian fungus, Aspergillus nanangensis.</title>
        <authorList>
            <person name="Lacey H.J."/>
            <person name="Gilchrist C.L.M."/>
            <person name="Crombie A."/>
            <person name="Kalaitzis J.A."/>
            <person name="Vuong D."/>
            <person name="Rutledge P.J."/>
            <person name="Turner P."/>
            <person name="Pitt J.I."/>
            <person name="Lacey E."/>
            <person name="Chooi Y.H."/>
            <person name="Piggott A.M."/>
        </authorList>
    </citation>
    <scope>NUCLEOTIDE SEQUENCE</scope>
    <source>
        <strain evidence="7">MST-FP2251</strain>
    </source>
</reference>
<dbReference type="EMBL" id="VCAU01000027">
    <property type="protein sequence ID" value="KAF9890332.1"/>
    <property type="molecule type" value="Genomic_DNA"/>
</dbReference>
<dbReference type="Proteomes" id="UP001194746">
    <property type="component" value="Unassembled WGS sequence"/>
</dbReference>
<gene>
    <name evidence="7" type="ORF">FE257_005998</name>
</gene>
<evidence type="ECO:0000256" key="3">
    <source>
        <dbReference type="ARBA" id="ARBA00022777"/>
    </source>
</evidence>
<dbReference type="GO" id="GO:0005634">
    <property type="term" value="C:nucleus"/>
    <property type="evidence" value="ECO:0007669"/>
    <property type="project" value="TreeGrafter"/>
</dbReference>
<dbReference type="SUPFAM" id="SSF56112">
    <property type="entry name" value="Protein kinase-like (PK-like)"/>
    <property type="match status" value="1"/>
</dbReference>
<comment type="caution">
    <text evidence="7">The sequence shown here is derived from an EMBL/GenBank/DDBJ whole genome shotgun (WGS) entry which is preliminary data.</text>
</comment>
<dbReference type="AlphaFoldDB" id="A0AAD4CPZ4"/>
<evidence type="ECO:0000256" key="2">
    <source>
        <dbReference type="ARBA" id="ARBA00022741"/>
    </source>
</evidence>
<dbReference type="PROSITE" id="PS50181">
    <property type="entry name" value="FBOX"/>
    <property type="match status" value="1"/>
</dbReference>
<sequence length="532" mass="61077">MDQPLPGKDHKHSLMSLPTELHLQVAAYLPYPDALALKHTSHHFYSFVYTGVHLKVDWLVERFELKLECPMEKCSFRTDEQFCNWRIRKIMQRRRRHQECFRQKGGCLVIGGETCQKVLVPTWLNVQSRERFLKSARTEVLINGLIFLLVNIIWLELKEFRGCNDYHISQTLILHDNGSIWWVKVEVSPLPESILRLGYFKRRSLFQSFVEAIDFGPLPLLNDTVTKITLTLTEMSQELIKIRDIYQTEANYLIYVAHRMSCQIVEDPGRVIYPILDRAQGLPIFDASCLKDVTIIAPTVSTVLIEQKKFGYKTIDRPIYIPEDTEYILDEINALSQFHGQPNIAQLVGLVVSQDPYKTRPSANPSPIITGFLLEYYPEGSLEQVITENKDQDDSLLRRWVLQIGRALELLHKNERTHLDIKPSNIVFDADKNAILIDISGTGGYEWEWLSPEMQIAIQRIETAPASTPFNERVATDCWAYGKLLTTMAKNISTGDLGEWLQSVADDLTKMDPKARVSLSSALARVEEKKVC</sequence>
<evidence type="ECO:0000313" key="7">
    <source>
        <dbReference type="EMBL" id="KAF9890332.1"/>
    </source>
</evidence>
<keyword evidence="2" id="KW-0547">Nucleotide-binding</keyword>
<feature type="domain" description="F-box" evidence="6">
    <location>
        <begin position="11"/>
        <end position="63"/>
    </location>
</feature>
<dbReference type="InterPro" id="IPR001810">
    <property type="entry name" value="F-box_dom"/>
</dbReference>
<reference evidence="7" key="2">
    <citation type="submission" date="2020-02" db="EMBL/GenBank/DDBJ databases">
        <authorList>
            <person name="Gilchrist C.L.M."/>
            <person name="Chooi Y.-H."/>
        </authorList>
    </citation>
    <scope>NUCLEOTIDE SEQUENCE</scope>
    <source>
        <strain evidence="7">MST-FP2251</strain>
    </source>
</reference>
<keyword evidence="4" id="KW-0067">ATP-binding</keyword>
<evidence type="ECO:0000313" key="8">
    <source>
        <dbReference type="Proteomes" id="UP001194746"/>
    </source>
</evidence>
<dbReference type="SMART" id="SM00220">
    <property type="entry name" value="S_TKc"/>
    <property type="match status" value="1"/>
</dbReference>
<organism evidence="7 8">
    <name type="scientific">Aspergillus nanangensis</name>
    <dbReference type="NCBI Taxonomy" id="2582783"/>
    <lineage>
        <taxon>Eukaryota</taxon>
        <taxon>Fungi</taxon>
        <taxon>Dikarya</taxon>
        <taxon>Ascomycota</taxon>
        <taxon>Pezizomycotina</taxon>
        <taxon>Eurotiomycetes</taxon>
        <taxon>Eurotiomycetidae</taxon>
        <taxon>Eurotiales</taxon>
        <taxon>Aspergillaceae</taxon>
        <taxon>Aspergillus</taxon>
        <taxon>Aspergillus subgen. Circumdati</taxon>
    </lineage>
</organism>
<accession>A0AAD4CPZ4</accession>
<proteinExistence type="predicted"/>
<dbReference type="InterPro" id="IPR000719">
    <property type="entry name" value="Prot_kinase_dom"/>
</dbReference>
<evidence type="ECO:0008006" key="9">
    <source>
        <dbReference type="Google" id="ProtNLM"/>
    </source>
</evidence>
<dbReference type="SUPFAM" id="SSF81383">
    <property type="entry name" value="F-box domain"/>
    <property type="match status" value="1"/>
</dbReference>
<dbReference type="PANTHER" id="PTHR11042">
    <property type="entry name" value="EUKARYOTIC TRANSLATION INITIATION FACTOR 2-ALPHA KINASE EIF2-ALPHA KINASE -RELATED"/>
    <property type="match status" value="1"/>
</dbReference>
<feature type="domain" description="Protein kinase" evidence="5">
    <location>
        <begin position="262"/>
        <end position="532"/>
    </location>
</feature>
<keyword evidence="8" id="KW-1185">Reference proteome</keyword>
<evidence type="ECO:0000256" key="1">
    <source>
        <dbReference type="ARBA" id="ARBA00022679"/>
    </source>
</evidence>
<dbReference type="GO" id="GO:0005524">
    <property type="term" value="F:ATP binding"/>
    <property type="evidence" value="ECO:0007669"/>
    <property type="project" value="UniProtKB-KW"/>
</dbReference>